<dbReference type="EMBL" id="GBXM01001544">
    <property type="protein sequence ID" value="JAI07034.1"/>
    <property type="molecule type" value="Transcribed_RNA"/>
</dbReference>
<name>A0A0E9XZC0_ANGAN</name>
<organism evidence="1">
    <name type="scientific">Anguilla anguilla</name>
    <name type="common">European freshwater eel</name>
    <name type="synonym">Muraena anguilla</name>
    <dbReference type="NCBI Taxonomy" id="7936"/>
    <lineage>
        <taxon>Eukaryota</taxon>
        <taxon>Metazoa</taxon>
        <taxon>Chordata</taxon>
        <taxon>Craniata</taxon>
        <taxon>Vertebrata</taxon>
        <taxon>Euteleostomi</taxon>
        <taxon>Actinopterygii</taxon>
        <taxon>Neopterygii</taxon>
        <taxon>Teleostei</taxon>
        <taxon>Anguilliformes</taxon>
        <taxon>Anguillidae</taxon>
        <taxon>Anguilla</taxon>
    </lineage>
</organism>
<sequence>MSKYRLYRCMHWVNLESHLKGLLGGNQGFYVCVHTYIRTYTHTYIGYICMYWLANKNNFKDSLIDISLCSVFFKVKSTLIMNCIDVDYVI</sequence>
<accession>A0A0E9XZC0</accession>
<proteinExistence type="predicted"/>
<evidence type="ECO:0000313" key="1">
    <source>
        <dbReference type="EMBL" id="JAI07034.1"/>
    </source>
</evidence>
<protein>
    <submittedName>
        <fullName evidence="1">Uncharacterized protein</fullName>
    </submittedName>
</protein>
<reference evidence="1" key="1">
    <citation type="submission" date="2014-11" db="EMBL/GenBank/DDBJ databases">
        <authorList>
            <person name="Amaro Gonzalez C."/>
        </authorList>
    </citation>
    <scope>NUCLEOTIDE SEQUENCE</scope>
</reference>
<reference evidence="1" key="2">
    <citation type="journal article" date="2015" name="Fish Shellfish Immunol.">
        <title>Early steps in the European eel (Anguilla anguilla)-Vibrio vulnificus interaction in the gills: Role of the RtxA13 toxin.</title>
        <authorList>
            <person name="Callol A."/>
            <person name="Pajuelo D."/>
            <person name="Ebbesson L."/>
            <person name="Teles M."/>
            <person name="MacKenzie S."/>
            <person name="Amaro C."/>
        </authorList>
    </citation>
    <scope>NUCLEOTIDE SEQUENCE</scope>
</reference>
<dbReference type="AlphaFoldDB" id="A0A0E9XZC0"/>